<keyword evidence="3 4" id="KW-0175">Coiled coil</keyword>
<dbReference type="InterPro" id="IPR019732">
    <property type="entry name" value="SigmaS_Anti-adapt_IraP"/>
</dbReference>
<accession>A0A2T2Y0E6</accession>
<evidence type="ECO:0000256" key="1">
    <source>
        <dbReference type="ARBA" id="ARBA00022490"/>
    </source>
</evidence>
<dbReference type="Proteomes" id="UP000240892">
    <property type="component" value="Unassembled WGS sequence"/>
</dbReference>
<dbReference type="EMBL" id="PYHO01000011">
    <property type="protein sequence ID" value="PSR46024.1"/>
    <property type="molecule type" value="Genomic_DNA"/>
</dbReference>
<evidence type="ECO:0000313" key="6">
    <source>
        <dbReference type="Proteomes" id="UP000240892"/>
    </source>
</evidence>
<keyword evidence="1" id="KW-0963">Cytoplasm</keyword>
<gene>
    <name evidence="5" type="ORF">C8256_15095</name>
</gene>
<proteinExistence type="predicted"/>
<dbReference type="AlphaFoldDB" id="A0A2T2Y0E6"/>
<name>A0A2T2Y0E6_9ENTR</name>
<evidence type="ECO:0000313" key="5">
    <source>
        <dbReference type="EMBL" id="PSR46024.1"/>
    </source>
</evidence>
<feature type="coiled-coil region" evidence="4">
    <location>
        <begin position="5"/>
        <end position="32"/>
    </location>
</feature>
<comment type="caution">
    <text evidence="5">The sequence shown here is derived from an EMBL/GenBank/DDBJ whole genome shotgun (WGS) entry which is preliminary data.</text>
</comment>
<keyword evidence="6" id="KW-1185">Reference proteome</keyword>
<keyword evidence="2" id="KW-0346">Stress response</keyword>
<organism evidence="5 6">
    <name type="scientific">Kluyvera genomosp. 2</name>
    <dbReference type="NCBI Taxonomy" id="2774054"/>
    <lineage>
        <taxon>Bacteria</taxon>
        <taxon>Pseudomonadati</taxon>
        <taxon>Pseudomonadota</taxon>
        <taxon>Gammaproteobacteria</taxon>
        <taxon>Enterobacterales</taxon>
        <taxon>Enterobacteriaceae</taxon>
        <taxon>Kluyvera</taxon>
    </lineage>
</organism>
<reference evidence="5 6" key="1">
    <citation type="submission" date="2018-03" db="EMBL/GenBank/DDBJ databases">
        <title>First report of an OXA-48+CTX-M-M-producing Kluyvera ascorbata clone recovered from patients admitted in a University Hospital in Madrid, Spain.</title>
        <authorList>
            <person name="Hernandez-Garcia M."/>
            <person name="Leon-Sampedro R."/>
            <person name="Perez-Viso B."/>
            <person name="Morosini M.I."/>
            <person name="Lopez-Fresnena N."/>
            <person name="Coque T.M."/>
            <person name="Bonten M."/>
            <person name="Malhotra-Kumar S."/>
            <person name="Ruiz-Garbajosa P."/>
            <person name="Canton R."/>
        </authorList>
    </citation>
    <scope>NUCLEOTIDE SEQUENCE [LARGE SCALE GENOMIC DNA]</scope>
    <source>
        <strain evidence="5 6">KA2</strain>
    </source>
</reference>
<protein>
    <submittedName>
        <fullName evidence="5">Anti-adapter protein IraP</fullName>
    </submittedName>
</protein>
<evidence type="ECO:0000256" key="4">
    <source>
        <dbReference type="SAM" id="Coils"/>
    </source>
</evidence>
<evidence type="ECO:0000256" key="2">
    <source>
        <dbReference type="ARBA" id="ARBA00023016"/>
    </source>
</evidence>
<dbReference type="RefSeq" id="WP_106928090.1">
    <property type="nucleotide sequence ID" value="NZ_CABMMU010000011.1"/>
</dbReference>
<sequence>MKNFIAELLVKLAEKEDQANALRIQVDALEVVVTTLLQHMKNTPGGALDNDIAVVLNKLAPSETSTDHHHELLYNHVQRLFRTPEKG</sequence>
<dbReference type="Pfam" id="PF10796">
    <property type="entry name" value="Anti-adapt_IraP"/>
    <property type="match status" value="1"/>
</dbReference>
<dbReference type="GO" id="GO:0005737">
    <property type="term" value="C:cytoplasm"/>
    <property type="evidence" value="ECO:0007669"/>
    <property type="project" value="InterPro"/>
</dbReference>
<evidence type="ECO:0000256" key="3">
    <source>
        <dbReference type="ARBA" id="ARBA00023054"/>
    </source>
</evidence>